<reference evidence="3" key="1">
    <citation type="submission" date="2021-06" db="EMBL/GenBank/DDBJ databases">
        <authorList>
            <person name="Tome M."/>
            <person name="Jakse J."/>
            <person name="Slemc L."/>
            <person name="Garcia A.R."/>
            <person name="Petkovic H."/>
        </authorList>
    </citation>
    <scope>NUCLEOTIDE SEQUENCE</scope>
    <source>
        <plasmid evidence="3">unnamed</plasmid>
    </source>
</reference>
<dbReference type="InterPro" id="IPR035992">
    <property type="entry name" value="Ricin_B-like_lectins"/>
</dbReference>
<dbReference type="RefSeq" id="WP_003984110.1">
    <property type="nucleotide sequence ID" value="NZ_CP025552.1"/>
</dbReference>
<name>A0A8F7KUU8_STRRM</name>
<dbReference type="Gene3D" id="2.80.10.50">
    <property type="match status" value="3"/>
</dbReference>
<geneLocation type="plasmid" evidence="3">
    <name>unnamed</name>
</geneLocation>
<dbReference type="SUPFAM" id="SSF50370">
    <property type="entry name" value="Ricin B-like lectins"/>
    <property type="match status" value="1"/>
</dbReference>
<organism evidence="3">
    <name type="scientific">Streptomyces rimosus</name>
    <dbReference type="NCBI Taxonomy" id="1927"/>
    <lineage>
        <taxon>Bacteria</taxon>
        <taxon>Bacillati</taxon>
        <taxon>Actinomycetota</taxon>
        <taxon>Actinomycetes</taxon>
        <taxon>Kitasatosporales</taxon>
        <taxon>Streptomycetaceae</taxon>
        <taxon>Streptomyces</taxon>
    </lineage>
</organism>
<keyword evidence="3" id="KW-0614">Plasmid</keyword>
<gene>
    <name evidence="3" type="ORF">M4018_083620</name>
</gene>
<dbReference type="PROSITE" id="PS50231">
    <property type="entry name" value="RICIN_B_LECTIN"/>
    <property type="match status" value="1"/>
</dbReference>
<evidence type="ECO:0000259" key="2">
    <source>
        <dbReference type="SMART" id="SM00458"/>
    </source>
</evidence>
<evidence type="ECO:0000313" key="3">
    <source>
        <dbReference type="EMBL" id="QXV92161.1"/>
    </source>
</evidence>
<proteinExistence type="predicted"/>
<dbReference type="CDD" id="cd00161">
    <property type="entry name" value="beta-trefoil_Ricin-like"/>
    <property type="match status" value="1"/>
</dbReference>
<dbReference type="InterPro" id="IPR000772">
    <property type="entry name" value="Ricin_B_lectin"/>
</dbReference>
<protein>
    <submittedName>
        <fullName evidence="3">Ricin-type beta-trefoil lectin domain protein</fullName>
    </submittedName>
</protein>
<dbReference type="OMA" id="LWDCNGW"/>
<dbReference type="GeneID" id="66860510"/>
<feature type="signal peptide" evidence="1">
    <location>
        <begin position="1"/>
        <end position="27"/>
    </location>
</feature>
<accession>A0A8F7KUU8</accession>
<dbReference type="AlphaFoldDB" id="A0A8F7KUU8"/>
<feature type="domain" description="Ricin B lectin" evidence="2">
    <location>
        <begin position="30"/>
        <end position="154"/>
    </location>
</feature>
<dbReference type="GO" id="GO:0030246">
    <property type="term" value="F:carbohydrate binding"/>
    <property type="evidence" value="ECO:0007669"/>
    <property type="project" value="UniProtKB-KW"/>
</dbReference>
<keyword evidence="3" id="KW-0430">Lectin</keyword>
<dbReference type="SMART" id="SM00458">
    <property type="entry name" value="RICIN"/>
    <property type="match status" value="1"/>
</dbReference>
<dbReference type="Pfam" id="PF00652">
    <property type="entry name" value="Ricin_B_lectin"/>
    <property type="match status" value="1"/>
</dbReference>
<dbReference type="EMBL" id="MZ502218">
    <property type="protein sequence ID" value="QXV92161.1"/>
    <property type="molecule type" value="Genomic_DNA"/>
</dbReference>
<keyword evidence="1" id="KW-0732">Signal</keyword>
<sequence>MKLLGKAASLAAVAGSLVLLMPAASHAASNGEIRNINSGKCLEIENSSVANGARAQQWSCNGQAGSKWTWEYVGPGSQWRIKNSYTGKCLEVADSRTDNGAPIQQWDCYPNVRGQLWIRNSNEGTIRNYGSGKVLEIDNSSTSNGARAQQWDFAEADGQYWRF</sequence>
<evidence type="ECO:0000256" key="1">
    <source>
        <dbReference type="SAM" id="SignalP"/>
    </source>
</evidence>
<feature type="chain" id="PRO_5034689404" evidence="1">
    <location>
        <begin position="28"/>
        <end position="163"/>
    </location>
</feature>